<reference evidence="2" key="1">
    <citation type="submission" date="2021-02" db="EMBL/GenBank/DDBJ databases">
        <authorList>
            <person name="Nowell W R."/>
        </authorList>
    </citation>
    <scope>NUCLEOTIDE SEQUENCE</scope>
</reference>
<dbReference type="EMBL" id="CAJOBC010096585">
    <property type="protein sequence ID" value="CAF4441271.1"/>
    <property type="molecule type" value="Genomic_DNA"/>
</dbReference>
<proteinExistence type="predicted"/>
<evidence type="ECO:0000256" key="1">
    <source>
        <dbReference type="SAM" id="Phobius"/>
    </source>
</evidence>
<dbReference type="AlphaFoldDB" id="A0A815YTZ4"/>
<feature type="transmembrane region" description="Helical" evidence="1">
    <location>
        <begin position="58"/>
        <end position="82"/>
    </location>
</feature>
<comment type="caution">
    <text evidence="2">The sequence shown here is derived from an EMBL/GenBank/DDBJ whole genome shotgun (WGS) entry which is preliminary data.</text>
</comment>
<keyword evidence="1" id="KW-0812">Transmembrane</keyword>
<evidence type="ECO:0000313" key="2">
    <source>
        <dbReference type="EMBL" id="CAF1576196.1"/>
    </source>
</evidence>
<organism evidence="2 4">
    <name type="scientific">Didymodactylos carnosus</name>
    <dbReference type="NCBI Taxonomy" id="1234261"/>
    <lineage>
        <taxon>Eukaryota</taxon>
        <taxon>Metazoa</taxon>
        <taxon>Spiralia</taxon>
        <taxon>Gnathifera</taxon>
        <taxon>Rotifera</taxon>
        <taxon>Eurotatoria</taxon>
        <taxon>Bdelloidea</taxon>
        <taxon>Philodinida</taxon>
        <taxon>Philodinidae</taxon>
        <taxon>Didymodactylos</taxon>
    </lineage>
</organism>
<dbReference type="Proteomes" id="UP000663829">
    <property type="component" value="Unassembled WGS sequence"/>
</dbReference>
<accession>A0A815YTZ4</accession>
<evidence type="ECO:0000313" key="4">
    <source>
        <dbReference type="Proteomes" id="UP000663829"/>
    </source>
</evidence>
<dbReference type="EMBL" id="CAJNOQ010030701">
    <property type="protein sequence ID" value="CAF1576196.1"/>
    <property type="molecule type" value="Genomic_DNA"/>
</dbReference>
<sequence>MTEKHLSTNRYKQYKFQQNFIVKCIPWHDGPDIRKQLNDKLLIHRVQNLKRLQVDKHFAIHTIFLVCEYLLCCTPYAVVALLQIFNLLRGKQYPITLTLCACMAKWVSIF</sequence>
<protein>
    <submittedName>
        <fullName evidence="2">Uncharacterized protein</fullName>
    </submittedName>
</protein>
<keyword evidence="4" id="KW-1185">Reference proteome</keyword>
<keyword evidence="1" id="KW-1133">Transmembrane helix</keyword>
<dbReference type="OrthoDB" id="6144963at2759"/>
<dbReference type="Proteomes" id="UP000681722">
    <property type="component" value="Unassembled WGS sequence"/>
</dbReference>
<name>A0A815YTZ4_9BILA</name>
<keyword evidence="1" id="KW-0472">Membrane</keyword>
<gene>
    <name evidence="2" type="ORF">GPM918_LOCUS40743</name>
    <name evidence="3" type="ORF">SRO942_LOCUS41719</name>
</gene>
<evidence type="ECO:0000313" key="3">
    <source>
        <dbReference type="EMBL" id="CAF4441271.1"/>
    </source>
</evidence>